<evidence type="ECO:0000313" key="1">
    <source>
        <dbReference type="EMBL" id="DAE13469.1"/>
    </source>
</evidence>
<dbReference type="EMBL" id="BK015566">
    <property type="protein sequence ID" value="DAE13469.1"/>
    <property type="molecule type" value="Genomic_DNA"/>
</dbReference>
<sequence>MNATEACESIMNGLDELLTVADENYSDVSQFLEDPERYLDGSYKENSDTLYTTPISTGGVTFTSIDKACNELIAVKAFTEALYIYQSFMDHLESIKPDLSKDDVKNIDGTIEEIKKKILNTMKARDDYISLRKSTLAKYSAIIKDMK</sequence>
<name>A0A8S5Q491_9CAUD</name>
<protein>
    <submittedName>
        <fullName evidence="1">Uncharacterized protein</fullName>
    </submittedName>
</protein>
<reference evidence="1" key="1">
    <citation type="journal article" date="2021" name="Proc. Natl. Acad. Sci. U.S.A.">
        <title>A Catalog of Tens of Thousands of Viruses from Human Metagenomes Reveals Hidden Associations with Chronic Diseases.</title>
        <authorList>
            <person name="Tisza M.J."/>
            <person name="Buck C.B."/>
        </authorList>
    </citation>
    <scope>NUCLEOTIDE SEQUENCE</scope>
    <source>
        <strain evidence="1">CtMYT7</strain>
    </source>
</reference>
<proteinExistence type="predicted"/>
<organism evidence="1">
    <name type="scientific">Myoviridae sp. ctMYT7</name>
    <dbReference type="NCBI Taxonomy" id="2825087"/>
    <lineage>
        <taxon>Viruses</taxon>
        <taxon>Duplodnaviria</taxon>
        <taxon>Heunggongvirae</taxon>
        <taxon>Uroviricota</taxon>
        <taxon>Caudoviricetes</taxon>
    </lineage>
</organism>
<accession>A0A8S5Q491</accession>